<feature type="domain" description="LysM" evidence="7">
    <location>
        <begin position="442"/>
        <end position="491"/>
    </location>
</feature>
<comment type="caution">
    <text evidence="8">The sequence shown here is derived from an EMBL/GenBank/DDBJ whole genome shotgun (WGS) entry which is preliminary data.</text>
</comment>
<proteinExistence type="predicted"/>
<evidence type="ECO:0000313" key="8">
    <source>
        <dbReference type="EMBL" id="MDQ0313823.1"/>
    </source>
</evidence>
<dbReference type="InterPro" id="IPR018392">
    <property type="entry name" value="LysM"/>
</dbReference>
<dbReference type="Proteomes" id="UP001229244">
    <property type="component" value="Unassembled WGS sequence"/>
</dbReference>
<evidence type="ECO:0000256" key="5">
    <source>
        <dbReference type="ARBA" id="ARBA00022833"/>
    </source>
</evidence>
<evidence type="ECO:0000256" key="6">
    <source>
        <dbReference type="ARBA" id="ARBA00023049"/>
    </source>
</evidence>
<evidence type="ECO:0000256" key="2">
    <source>
        <dbReference type="ARBA" id="ARBA00022670"/>
    </source>
</evidence>
<keyword evidence="5" id="KW-0862">Zinc</keyword>
<sequence length="494" mass="53005">MGLKGIFEAISARPLARAMAACGLLLGLGACVLTPAGDPIITSSSPVASIVPPEPMEAASGETREHQRLIDAYGGVYSDPSVERSVARVVGRLVAASDDPSRSYRITILNSPAINAFALPTGHLYITRGLLALASDRSEVAAVIAHEMAHVTAQHAVARQRRAQAIAVANRVVSNMATEAAEQARQTTQLSLARFSQDQELEADEVGVRTLAAAGFDPFAATRFLNSMSRYADLQSVSAGSKGLDFLSSHPTTPSRIDLARRAARQYGAPGIGEQERDAYLRSLDGMLYGDDPSEGYIRGRQYLHASLGIGFTVPPGYVLKNTPEAVLATDGDRTALRFDGLALPEGMSLTDYLRSGWVKGLIEESVREETVNGMNAATASAIADGWSFRIGVVQAGSRIYRFIFATSRPSGRFDSSFEKTFASFSRLTRAERDQLEPLRIRIATVQPSDTVSSLAARMQGVADSERTRMFEVLNGIDADNPIVPGQLVKIISE</sequence>
<name>A0AAE3VKZ4_9HYPH</name>
<keyword evidence="2 8" id="KW-0645">Protease</keyword>
<dbReference type="GO" id="GO:0046872">
    <property type="term" value="F:metal ion binding"/>
    <property type="evidence" value="ECO:0007669"/>
    <property type="project" value="UniProtKB-KW"/>
</dbReference>
<dbReference type="Pfam" id="PF01435">
    <property type="entry name" value="Peptidase_M48"/>
    <property type="match status" value="1"/>
</dbReference>
<evidence type="ECO:0000259" key="7">
    <source>
        <dbReference type="PROSITE" id="PS51782"/>
    </source>
</evidence>
<dbReference type="InterPro" id="IPR051156">
    <property type="entry name" value="Mito/Outer_Membr_Metalloprot"/>
</dbReference>
<evidence type="ECO:0000256" key="4">
    <source>
        <dbReference type="ARBA" id="ARBA00022801"/>
    </source>
</evidence>
<gene>
    <name evidence="8" type="ORF">J2S73_000260</name>
</gene>
<dbReference type="Gene3D" id="3.30.2010.10">
    <property type="entry name" value="Metalloproteases ('zincins'), catalytic domain"/>
    <property type="match status" value="1"/>
</dbReference>
<evidence type="ECO:0000313" key="9">
    <source>
        <dbReference type="Proteomes" id="UP001229244"/>
    </source>
</evidence>
<dbReference type="PANTHER" id="PTHR22726">
    <property type="entry name" value="METALLOENDOPEPTIDASE OMA1"/>
    <property type="match status" value="1"/>
</dbReference>
<dbReference type="PANTHER" id="PTHR22726:SF1">
    <property type="entry name" value="METALLOENDOPEPTIDASE OMA1, MITOCHONDRIAL"/>
    <property type="match status" value="1"/>
</dbReference>
<keyword evidence="6" id="KW-0482">Metalloprotease</keyword>
<evidence type="ECO:0000256" key="1">
    <source>
        <dbReference type="ARBA" id="ARBA00001947"/>
    </source>
</evidence>
<dbReference type="CDD" id="cd07324">
    <property type="entry name" value="M48C_Oma1-like"/>
    <property type="match status" value="1"/>
</dbReference>
<protein>
    <submittedName>
        <fullName evidence="8">Zn-dependent protease</fullName>
    </submittedName>
</protein>
<comment type="cofactor">
    <cofactor evidence="1">
        <name>Zn(2+)</name>
        <dbReference type="ChEBI" id="CHEBI:29105"/>
    </cofactor>
</comment>
<keyword evidence="4" id="KW-0378">Hydrolase</keyword>
<dbReference type="GO" id="GO:0051603">
    <property type="term" value="P:proteolysis involved in protein catabolic process"/>
    <property type="evidence" value="ECO:0007669"/>
    <property type="project" value="TreeGrafter"/>
</dbReference>
<dbReference type="RefSeq" id="WP_306883617.1">
    <property type="nucleotide sequence ID" value="NZ_JAUSUL010000001.1"/>
</dbReference>
<reference evidence="8" key="1">
    <citation type="submission" date="2023-07" db="EMBL/GenBank/DDBJ databases">
        <title>Genomic Encyclopedia of Type Strains, Phase IV (KMG-IV): sequencing the most valuable type-strain genomes for metagenomic binning, comparative biology and taxonomic classification.</title>
        <authorList>
            <person name="Goeker M."/>
        </authorList>
    </citation>
    <scope>NUCLEOTIDE SEQUENCE</scope>
    <source>
        <strain evidence="8">DSM 21202</strain>
    </source>
</reference>
<evidence type="ECO:0000256" key="3">
    <source>
        <dbReference type="ARBA" id="ARBA00022723"/>
    </source>
</evidence>
<organism evidence="8 9">
    <name type="scientific">Amorphus orientalis</name>
    <dbReference type="NCBI Taxonomy" id="649198"/>
    <lineage>
        <taxon>Bacteria</taxon>
        <taxon>Pseudomonadati</taxon>
        <taxon>Pseudomonadota</taxon>
        <taxon>Alphaproteobacteria</taxon>
        <taxon>Hyphomicrobiales</taxon>
        <taxon>Amorphaceae</taxon>
        <taxon>Amorphus</taxon>
    </lineage>
</organism>
<dbReference type="PROSITE" id="PS51782">
    <property type="entry name" value="LYSM"/>
    <property type="match status" value="1"/>
</dbReference>
<dbReference type="AlphaFoldDB" id="A0AAE3VKZ4"/>
<accession>A0AAE3VKZ4</accession>
<keyword evidence="3" id="KW-0479">Metal-binding</keyword>
<keyword evidence="9" id="KW-1185">Reference proteome</keyword>
<dbReference type="GO" id="GO:0016020">
    <property type="term" value="C:membrane"/>
    <property type="evidence" value="ECO:0007669"/>
    <property type="project" value="TreeGrafter"/>
</dbReference>
<dbReference type="PROSITE" id="PS51257">
    <property type="entry name" value="PROKAR_LIPOPROTEIN"/>
    <property type="match status" value="1"/>
</dbReference>
<dbReference type="InterPro" id="IPR001915">
    <property type="entry name" value="Peptidase_M48"/>
</dbReference>
<dbReference type="EMBL" id="JAUSUL010000001">
    <property type="protein sequence ID" value="MDQ0313823.1"/>
    <property type="molecule type" value="Genomic_DNA"/>
</dbReference>
<dbReference type="GO" id="GO:0004222">
    <property type="term" value="F:metalloendopeptidase activity"/>
    <property type="evidence" value="ECO:0007669"/>
    <property type="project" value="InterPro"/>
</dbReference>